<comment type="caution">
    <text evidence="3">The sequence shown here is derived from an EMBL/GenBank/DDBJ whole genome shotgun (WGS) entry which is preliminary data.</text>
</comment>
<comment type="similarity">
    <text evidence="1">Belongs to the UPF0065 (bug) family.</text>
</comment>
<feature type="chain" id="PRO_5040913922" evidence="2">
    <location>
        <begin position="24"/>
        <end position="321"/>
    </location>
</feature>
<feature type="signal peptide" evidence="2">
    <location>
        <begin position="1"/>
        <end position="23"/>
    </location>
</feature>
<dbReference type="PANTHER" id="PTHR42928">
    <property type="entry name" value="TRICARBOXYLATE-BINDING PROTEIN"/>
    <property type="match status" value="1"/>
</dbReference>
<evidence type="ECO:0000313" key="3">
    <source>
        <dbReference type="EMBL" id="MBR0673651.1"/>
    </source>
</evidence>
<dbReference type="SUPFAM" id="SSF53850">
    <property type="entry name" value="Periplasmic binding protein-like II"/>
    <property type="match status" value="1"/>
</dbReference>
<name>A0A9X9X2M2_9PROT</name>
<reference evidence="3" key="2">
    <citation type="journal article" date="2021" name="Syst. Appl. Microbiol.">
        <title>Roseomonas hellenica sp. nov., isolated from roots of wild-growing Alkanna tinctoria.</title>
        <authorList>
            <person name="Rat A."/>
            <person name="Naranjo H.D."/>
            <person name="Lebbe L."/>
            <person name="Cnockaert M."/>
            <person name="Krigas N."/>
            <person name="Grigoriadou K."/>
            <person name="Maloupa E."/>
            <person name="Willems A."/>
        </authorList>
    </citation>
    <scope>NUCLEOTIDE SEQUENCE</scope>
    <source>
        <strain evidence="3">LMG 31231</strain>
    </source>
</reference>
<proteinExistence type="inferred from homology"/>
<dbReference type="Gene3D" id="3.40.190.10">
    <property type="entry name" value="Periplasmic binding protein-like II"/>
    <property type="match status" value="1"/>
</dbReference>
<dbReference type="AlphaFoldDB" id="A0A9X9X2M2"/>
<keyword evidence="2" id="KW-0732">Signal</keyword>
<evidence type="ECO:0000256" key="1">
    <source>
        <dbReference type="ARBA" id="ARBA00006987"/>
    </source>
</evidence>
<organism evidence="3 4">
    <name type="scientific">Neoroseomonas soli</name>
    <dbReference type="NCBI Taxonomy" id="1081025"/>
    <lineage>
        <taxon>Bacteria</taxon>
        <taxon>Pseudomonadati</taxon>
        <taxon>Pseudomonadota</taxon>
        <taxon>Alphaproteobacteria</taxon>
        <taxon>Acetobacterales</taxon>
        <taxon>Acetobacteraceae</taxon>
        <taxon>Neoroseomonas</taxon>
    </lineage>
</organism>
<dbReference type="EMBL" id="JAAEDM010000081">
    <property type="protein sequence ID" value="MBR0673651.1"/>
    <property type="molecule type" value="Genomic_DNA"/>
</dbReference>
<dbReference type="PANTHER" id="PTHR42928:SF5">
    <property type="entry name" value="BLR1237 PROTEIN"/>
    <property type="match status" value="1"/>
</dbReference>
<sequence>MTFTIGRRALPALGLVAAGTARAQRAWSPSRPVTIVVPFPPGGSTDVTARLVAERMAPLLGQSVVIDNKPGAQTVIGAEAVARAAPDGHTLLMSSGTTLTINPLIGRNLPYKPEDFAPVVHVATLPFCIAVRPGIPDTLEGFVAHVRANPGKVTWGHNGRGSFNHIAGALIQERLNLDWQDVGYRGDAHQMNDLLAGTLDSILVGGATGLAVARSGRAKIIGWTGETRLPNLPDQPTFAEFYPGLVAVTWFGLLAPARTPSEAIARLNAAGAAATADATVKERLLNEGIVAAGGSPADFQAFLTREAQRWGPLLRRLDIQF</sequence>
<dbReference type="Pfam" id="PF03401">
    <property type="entry name" value="TctC"/>
    <property type="match status" value="1"/>
</dbReference>
<dbReference type="Proteomes" id="UP001138751">
    <property type="component" value="Unassembled WGS sequence"/>
</dbReference>
<dbReference type="InterPro" id="IPR042100">
    <property type="entry name" value="Bug_dom1"/>
</dbReference>
<gene>
    <name evidence="3" type="ORF">GXW76_20935</name>
</gene>
<accession>A0A9X9X2M2</accession>
<dbReference type="Gene3D" id="3.40.190.150">
    <property type="entry name" value="Bordetella uptake gene, domain 1"/>
    <property type="match status" value="1"/>
</dbReference>
<evidence type="ECO:0000256" key="2">
    <source>
        <dbReference type="SAM" id="SignalP"/>
    </source>
</evidence>
<dbReference type="InterPro" id="IPR005064">
    <property type="entry name" value="BUG"/>
</dbReference>
<dbReference type="CDD" id="cd07012">
    <property type="entry name" value="PBP2_Bug_TTT"/>
    <property type="match status" value="1"/>
</dbReference>
<evidence type="ECO:0000313" key="4">
    <source>
        <dbReference type="Proteomes" id="UP001138751"/>
    </source>
</evidence>
<reference evidence="3" key="1">
    <citation type="submission" date="2020-01" db="EMBL/GenBank/DDBJ databases">
        <authorList>
            <person name="Rat A."/>
        </authorList>
    </citation>
    <scope>NUCLEOTIDE SEQUENCE</scope>
    <source>
        <strain evidence="3">LMG 31231</strain>
    </source>
</reference>
<dbReference type="PIRSF" id="PIRSF017082">
    <property type="entry name" value="YflP"/>
    <property type="match status" value="1"/>
</dbReference>
<keyword evidence="4" id="KW-1185">Reference proteome</keyword>
<dbReference type="RefSeq" id="WP_211864052.1">
    <property type="nucleotide sequence ID" value="NZ_JAAEDM010000081.1"/>
</dbReference>
<protein>
    <submittedName>
        <fullName evidence="3">Tripartite tricarboxylate transporter substrate binding protein</fullName>
    </submittedName>
</protein>